<evidence type="ECO:0000259" key="9">
    <source>
        <dbReference type="Pfam" id="PF00884"/>
    </source>
</evidence>
<feature type="transmembrane region" description="Helical" evidence="8">
    <location>
        <begin position="49"/>
        <end position="66"/>
    </location>
</feature>
<comment type="similarity">
    <text evidence="7">Belongs to the phosphoethanolamine transferase family.</text>
</comment>
<evidence type="ECO:0000256" key="1">
    <source>
        <dbReference type="ARBA" id="ARBA00004651"/>
    </source>
</evidence>
<keyword evidence="4 8" id="KW-0812">Transmembrane</keyword>
<keyword evidence="6 8" id="KW-0472">Membrane</keyword>
<reference evidence="10 11" key="1">
    <citation type="submission" date="2016-09" db="EMBL/GenBank/DDBJ databases">
        <title>Genomic Taxonomy of the Vibrionaceae.</title>
        <authorList>
            <person name="Gonzalez-Castillo A."/>
            <person name="Gomez-Gil B."/>
            <person name="Enciso-Ibarra K."/>
        </authorList>
    </citation>
    <scope>NUCLEOTIDE SEQUENCE [LARGE SCALE GENOMIC DNA]</scope>
    <source>
        <strain evidence="10 11">CAIM 1731</strain>
    </source>
</reference>
<proteinExistence type="inferred from homology"/>
<dbReference type="PANTHER" id="PTHR30443">
    <property type="entry name" value="INNER MEMBRANE PROTEIN"/>
    <property type="match status" value="1"/>
</dbReference>
<dbReference type="SUPFAM" id="SSF53649">
    <property type="entry name" value="Alkaline phosphatase-like"/>
    <property type="match status" value="1"/>
</dbReference>
<keyword evidence="3" id="KW-0808">Transferase</keyword>
<feature type="transmembrane region" description="Helical" evidence="8">
    <location>
        <begin position="121"/>
        <end position="139"/>
    </location>
</feature>
<keyword evidence="2" id="KW-1003">Cell membrane</keyword>
<evidence type="ECO:0000313" key="10">
    <source>
        <dbReference type="EMBL" id="OLQ86617.1"/>
    </source>
</evidence>
<evidence type="ECO:0000256" key="2">
    <source>
        <dbReference type="ARBA" id="ARBA00022475"/>
    </source>
</evidence>
<evidence type="ECO:0000256" key="3">
    <source>
        <dbReference type="ARBA" id="ARBA00022679"/>
    </source>
</evidence>
<protein>
    <recommendedName>
        <fullName evidence="9">Sulfatase N-terminal domain-containing protein</fullName>
    </recommendedName>
</protein>
<sequence>MKYVVPTLKFISLVLLAFLITAALGYEVKVDSVILLSITLAWLKSSRFGFGVFVFLTIITACYIPVSWNYGHPNLTIVSSLLETNSSEAFEFFKDLEWMTLSAAILFAIVSMALFKFVPAISGRRVTVVSVLLFAFLLLDKPIRTINDRNISENYASALFANMRFAPVRFVFDWYDSYDKYYQYNQEIMAQKEVPATWVVTKRPEHASNTIIVLGESVRKDYMNAYGLPLANTPFMSRANGQLWTEFLSPGPNTFTSVMRYVTLNNGIDLELNNNINTLANNAGIETFWISNQGRMGEFDTGISAIANYAQHISFTRSGSFRDSNVYDSTLLPSVEEALAANNQSKLIVVHLIGSHPRFCDRVEGDVEFNFNGDKISCYIESIRQTDSLLEKIDALAQAQSIPFNLLYVSDHGLAHRDSGHNLRHDPTTRQSYQVPLFITGSAFNSRELIDYPRNGFAMIKAISELMGVSTEQLSDVPSFFSPYRDEPIINNGEGELVPLEELSDDPIHS</sequence>
<evidence type="ECO:0000256" key="5">
    <source>
        <dbReference type="ARBA" id="ARBA00022989"/>
    </source>
</evidence>
<gene>
    <name evidence="10" type="ORF">BIY21_04080</name>
</gene>
<dbReference type="InterPro" id="IPR040423">
    <property type="entry name" value="PEA_transferase"/>
</dbReference>
<keyword evidence="5 8" id="KW-1133">Transmembrane helix</keyword>
<evidence type="ECO:0000313" key="11">
    <source>
        <dbReference type="Proteomes" id="UP000186206"/>
    </source>
</evidence>
<evidence type="ECO:0000256" key="8">
    <source>
        <dbReference type="SAM" id="Phobius"/>
    </source>
</evidence>
<dbReference type="Gene3D" id="3.40.720.10">
    <property type="entry name" value="Alkaline Phosphatase, subunit A"/>
    <property type="match status" value="1"/>
</dbReference>
<dbReference type="Proteomes" id="UP000186206">
    <property type="component" value="Unassembled WGS sequence"/>
</dbReference>
<dbReference type="InterPro" id="IPR017850">
    <property type="entry name" value="Alkaline_phosphatase_core_sf"/>
</dbReference>
<feature type="transmembrane region" description="Helical" evidence="8">
    <location>
        <begin position="96"/>
        <end position="115"/>
    </location>
</feature>
<evidence type="ECO:0000256" key="7">
    <source>
        <dbReference type="ARBA" id="ARBA00038481"/>
    </source>
</evidence>
<evidence type="ECO:0000256" key="4">
    <source>
        <dbReference type="ARBA" id="ARBA00022692"/>
    </source>
</evidence>
<comment type="subcellular location">
    <subcellularLocation>
        <location evidence="1">Cell membrane</location>
        <topology evidence="1">Multi-pass membrane protein</topology>
    </subcellularLocation>
</comment>
<evidence type="ECO:0000256" key="6">
    <source>
        <dbReference type="ARBA" id="ARBA00023136"/>
    </source>
</evidence>
<comment type="caution">
    <text evidence="10">The sequence shown here is derived from an EMBL/GenBank/DDBJ whole genome shotgun (WGS) entry which is preliminary data.</text>
</comment>
<feature type="domain" description="Sulfatase N-terminal" evidence="9">
    <location>
        <begin position="209"/>
        <end position="469"/>
    </location>
</feature>
<dbReference type="RefSeq" id="WP_075652129.1">
    <property type="nucleotide sequence ID" value="NZ_AP019657.1"/>
</dbReference>
<dbReference type="InterPro" id="IPR000917">
    <property type="entry name" value="Sulfatase_N"/>
</dbReference>
<name>A0ABX3F7S5_9VIBR</name>
<dbReference type="EMBL" id="MJMI01000131">
    <property type="protein sequence ID" value="OLQ86617.1"/>
    <property type="molecule type" value="Genomic_DNA"/>
</dbReference>
<accession>A0ABX3F7S5</accession>
<dbReference type="PANTHER" id="PTHR30443:SF4">
    <property type="entry name" value="PHOSPHOETHANOLAMINE TRANSFERASE OPGE-RELATED"/>
    <property type="match status" value="1"/>
</dbReference>
<dbReference type="InterPro" id="IPR058130">
    <property type="entry name" value="PEA_transf_C"/>
</dbReference>
<keyword evidence="11" id="KW-1185">Reference proteome</keyword>
<dbReference type="CDD" id="cd16017">
    <property type="entry name" value="LptA"/>
    <property type="match status" value="1"/>
</dbReference>
<dbReference type="Pfam" id="PF00884">
    <property type="entry name" value="Sulfatase"/>
    <property type="match status" value="1"/>
</dbReference>
<organism evidence="10 11">
    <name type="scientific">Vibrio ponticus</name>
    <dbReference type="NCBI Taxonomy" id="265668"/>
    <lineage>
        <taxon>Bacteria</taxon>
        <taxon>Pseudomonadati</taxon>
        <taxon>Pseudomonadota</taxon>
        <taxon>Gammaproteobacteria</taxon>
        <taxon>Vibrionales</taxon>
        <taxon>Vibrionaceae</taxon>
        <taxon>Vibrio</taxon>
    </lineage>
</organism>